<dbReference type="GO" id="GO:0016491">
    <property type="term" value="F:oxidoreductase activity"/>
    <property type="evidence" value="ECO:0007669"/>
    <property type="project" value="UniProtKB-KW"/>
</dbReference>
<accession>A0AAV9Z8H0</accession>
<comment type="similarity">
    <text evidence="1">Belongs to the NmrA-type oxidoreductase family.</text>
</comment>
<keyword evidence="2" id="KW-0521">NADP</keyword>
<dbReference type="Gene3D" id="3.90.25.10">
    <property type="entry name" value="UDP-galactose 4-epimerase, domain 1"/>
    <property type="match status" value="1"/>
</dbReference>
<keyword evidence="6" id="KW-1185">Reference proteome</keyword>
<dbReference type="Proteomes" id="UP001362999">
    <property type="component" value="Unassembled WGS sequence"/>
</dbReference>
<evidence type="ECO:0000259" key="4">
    <source>
        <dbReference type="Pfam" id="PF05368"/>
    </source>
</evidence>
<dbReference type="Gene3D" id="3.40.50.720">
    <property type="entry name" value="NAD(P)-binding Rossmann-like Domain"/>
    <property type="match status" value="1"/>
</dbReference>
<evidence type="ECO:0000313" key="6">
    <source>
        <dbReference type="Proteomes" id="UP001362999"/>
    </source>
</evidence>
<sequence length="315" mass="34774">MTITQEPSAPLVAVVGATGAQGGSVVRGLEESNTAYRIRAFTRDGSKPAAQDLSKRGVEVITMSLIVENKEQVYKVFEGVDLAFLVTTWENGLKEKEVNEGKLLIDASKAGGASRIIWSGLPSYDKLSGGRIVDAHHFESKAIVTEYARESGVSFVDLQAGFYGTNLLGFLPFLLSKQADETYAFAWPVPPTLEVPFIDIAEDYGLWARYMFELPVEEFPHGESIVTHSEMITLPQMARQLSEVTGKEVSFKQISSREFGENVQAAGFPAEPMVAVWKGLDEFGWKSTTPHTVLPRRTRTWKEFAGTSDWSKVLN</sequence>
<dbReference type="CDD" id="cd05251">
    <property type="entry name" value="NmrA_like_SDR_a"/>
    <property type="match status" value="1"/>
</dbReference>
<dbReference type="PANTHER" id="PTHR42748:SF30">
    <property type="entry name" value="NMRA-LIKE DOMAIN-CONTAINING PROTEIN"/>
    <property type="match status" value="1"/>
</dbReference>
<evidence type="ECO:0000313" key="5">
    <source>
        <dbReference type="EMBL" id="KAK6974512.1"/>
    </source>
</evidence>
<evidence type="ECO:0000256" key="2">
    <source>
        <dbReference type="ARBA" id="ARBA00022857"/>
    </source>
</evidence>
<dbReference type="AlphaFoldDB" id="A0AAV9Z8H0"/>
<dbReference type="SUPFAM" id="SSF51735">
    <property type="entry name" value="NAD(P)-binding Rossmann-fold domains"/>
    <property type="match status" value="1"/>
</dbReference>
<dbReference type="GO" id="GO:0005634">
    <property type="term" value="C:nucleus"/>
    <property type="evidence" value="ECO:0007669"/>
    <property type="project" value="TreeGrafter"/>
</dbReference>
<feature type="domain" description="NmrA-like" evidence="4">
    <location>
        <begin position="11"/>
        <end position="263"/>
    </location>
</feature>
<keyword evidence="3" id="KW-0560">Oxidoreductase</keyword>
<dbReference type="EMBL" id="JAWWNJ010000183">
    <property type="protein sequence ID" value="KAK6974512.1"/>
    <property type="molecule type" value="Genomic_DNA"/>
</dbReference>
<reference evidence="5 6" key="1">
    <citation type="journal article" date="2024" name="J Genomics">
        <title>Draft genome sequencing and assembly of Favolaschia claudopus CIRM-BRFM 2984 isolated from oak limbs.</title>
        <authorList>
            <person name="Navarro D."/>
            <person name="Drula E."/>
            <person name="Chaduli D."/>
            <person name="Cazenave R."/>
            <person name="Ahrendt S."/>
            <person name="Wang J."/>
            <person name="Lipzen A."/>
            <person name="Daum C."/>
            <person name="Barry K."/>
            <person name="Grigoriev I.V."/>
            <person name="Favel A."/>
            <person name="Rosso M.N."/>
            <person name="Martin F."/>
        </authorList>
    </citation>
    <scope>NUCLEOTIDE SEQUENCE [LARGE SCALE GENOMIC DNA]</scope>
    <source>
        <strain evidence="5 6">CIRM-BRFM 2984</strain>
    </source>
</reference>
<dbReference type="InterPro" id="IPR051164">
    <property type="entry name" value="NmrA-like_oxidored"/>
</dbReference>
<comment type="caution">
    <text evidence="5">The sequence shown here is derived from an EMBL/GenBank/DDBJ whole genome shotgun (WGS) entry which is preliminary data.</text>
</comment>
<name>A0AAV9Z8H0_9AGAR</name>
<dbReference type="Pfam" id="PF05368">
    <property type="entry name" value="NmrA"/>
    <property type="match status" value="1"/>
</dbReference>
<evidence type="ECO:0000256" key="1">
    <source>
        <dbReference type="ARBA" id="ARBA00006328"/>
    </source>
</evidence>
<protein>
    <submittedName>
        <fullName evidence="5">NmrA domain-containing protein</fullName>
    </submittedName>
</protein>
<proteinExistence type="inferred from homology"/>
<gene>
    <name evidence="5" type="ORF">R3P38DRAFT_3132696</name>
</gene>
<dbReference type="PANTHER" id="PTHR42748">
    <property type="entry name" value="NITROGEN METABOLITE REPRESSION PROTEIN NMRA FAMILY MEMBER"/>
    <property type="match status" value="1"/>
</dbReference>
<organism evidence="5 6">
    <name type="scientific">Favolaschia claudopus</name>
    <dbReference type="NCBI Taxonomy" id="2862362"/>
    <lineage>
        <taxon>Eukaryota</taxon>
        <taxon>Fungi</taxon>
        <taxon>Dikarya</taxon>
        <taxon>Basidiomycota</taxon>
        <taxon>Agaricomycotina</taxon>
        <taxon>Agaricomycetes</taxon>
        <taxon>Agaricomycetidae</taxon>
        <taxon>Agaricales</taxon>
        <taxon>Marasmiineae</taxon>
        <taxon>Mycenaceae</taxon>
        <taxon>Favolaschia</taxon>
    </lineage>
</organism>
<evidence type="ECO:0000256" key="3">
    <source>
        <dbReference type="ARBA" id="ARBA00023002"/>
    </source>
</evidence>
<dbReference type="InterPro" id="IPR036291">
    <property type="entry name" value="NAD(P)-bd_dom_sf"/>
</dbReference>
<dbReference type="InterPro" id="IPR008030">
    <property type="entry name" value="NmrA-like"/>
</dbReference>